<dbReference type="PRINTS" id="PR01727">
    <property type="entry name" value="DNABINDINGHU"/>
</dbReference>
<dbReference type="CDD" id="cd13831">
    <property type="entry name" value="HU"/>
    <property type="match status" value="1"/>
</dbReference>
<sequence>MLVNQAKLRGFSLLSMKFMVLQLSLPFFYTTMAAVCRVTITMNKAELVGVIASKTNVTKKEADTILKAITETIVEVVSSGDKVSLVGFGSFEPRQRQAREGRNPKTGEKMTIGATRVPAFSVGKLFKDRVAPNS</sequence>
<dbReference type="EMBL" id="RSCK01000105">
    <property type="protein sequence ID" value="RUT02924.1"/>
    <property type="molecule type" value="Genomic_DNA"/>
</dbReference>
<dbReference type="GO" id="GO:0003677">
    <property type="term" value="F:DNA binding"/>
    <property type="evidence" value="ECO:0007669"/>
    <property type="project" value="UniProtKB-KW"/>
</dbReference>
<dbReference type="InterPro" id="IPR000119">
    <property type="entry name" value="Hist_DNA-bd"/>
</dbReference>
<dbReference type="PROSITE" id="PS00045">
    <property type="entry name" value="HISTONE_LIKE"/>
    <property type="match status" value="1"/>
</dbReference>
<evidence type="ECO:0000256" key="3">
    <source>
        <dbReference type="RuleBase" id="RU003939"/>
    </source>
</evidence>
<dbReference type="GO" id="GO:0005829">
    <property type="term" value="C:cytosol"/>
    <property type="evidence" value="ECO:0007669"/>
    <property type="project" value="TreeGrafter"/>
</dbReference>
<name>A0AB37UAA7_9CYAN</name>
<dbReference type="PANTHER" id="PTHR33175">
    <property type="entry name" value="DNA-BINDING PROTEIN HU"/>
    <property type="match status" value="1"/>
</dbReference>
<gene>
    <name evidence="4" type="ORF">DSM107010_61910</name>
</gene>
<dbReference type="Gene3D" id="4.10.520.10">
    <property type="entry name" value="IHF-like DNA-binding proteins"/>
    <property type="match status" value="1"/>
</dbReference>
<keyword evidence="2" id="KW-0238">DNA-binding</keyword>
<keyword evidence="5" id="KW-1185">Reference proteome</keyword>
<reference evidence="4 5" key="1">
    <citation type="journal article" date="2019" name="Genome Biol. Evol.">
        <title>Day and night: Metabolic profiles and evolutionary relationships of six axenic non-marine cyanobacteria.</title>
        <authorList>
            <person name="Will S.E."/>
            <person name="Henke P."/>
            <person name="Boedeker C."/>
            <person name="Huang S."/>
            <person name="Brinkmann H."/>
            <person name="Rohde M."/>
            <person name="Jarek M."/>
            <person name="Friedl T."/>
            <person name="Seufert S."/>
            <person name="Schumacher M."/>
            <person name="Overmann J."/>
            <person name="Neumann-Schaal M."/>
            <person name="Petersen J."/>
        </authorList>
    </citation>
    <scope>NUCLEOTIDE SEQUENCE [LARGE SCALE GENOMIC DNA]</scope>
    <source>
        <strain evidence="4 5">SAG 39.79</strain>
    </source>
</reference>
<organism evidence="4 5">
    <name type="scientific">Chroococcidiopsis cubana SAG 39.79</name>
    <dbReference type="NCBI Taxonomy" id="388085"/>
    <lineage>
        <taxon>Bacteria</taxon>
        <taxon>Bacillati</taxon>
        <taxon>Cyanobacteriota</taxon>
        <taxon>Cyanophyceae</taxon>
        <taxon>Chroococcidiopsidales</taxon>
        <taxon>Chroococcidiopsidaceae</taxon>
        <taxon>Chroococcidiopsis</taxon>
    </lineage>
</organism>
<protein>
    <recommendedName>
        <fullName evidence="6">DNA-binding protein</fullName>
    </recommendedName>
</protein>
<dbReference type="PANTHER" id="PTHR33175:SF3">
    <property type="entry name" value="DNA-BINDING PROTEIN HU-BETA"/>
    <property type="match status" value="1"/>
</dbReference>
<dbReference type="SUPFAM" id="SSF47729">
    <property type="entry name" value="IHF-like DNA-binding proteins"/>
    <property type="match status" value="1"/>
</dbReference>
<dbReference type="Pfam" id="PF00216">
    <property type="entry name" value="Bac_DNA_binding"/>
    <property type="match status" value="1"/>
</dbReference>
<dbReference type="GO" id="GO:0030527">
    <property type="term" value="F:structural constituent of chromatin"/>
    <property type="evidence" value="ECO:0007669"/>
    <property type="project" value="InterPro"/>
</dbReference>
<dbReference type="GO" id="GO:0030261">
    <property type="term" value="P:chromosome condensation"/>
    <property type="evidence" value="ECO:0007669"/>
    <property type="project" value="UniProtKB-KW"/>
</dbReference>
<keyword evidence="1" id="KW-0226">DNA condensation</keyword>
<evidence type="ECO:0000313" key="4">
    <source>
        <dbReference type="EMBL" id="RUT02924.1"/>
    </source>
</evidence>
<evidence type="ECO:0008006" key="6">
    <source>
        <dbReference type="Google" id="ProtNLM"/>
    </source>
</evidence>
<comment type="caution">
    <text evidence="4">The sequence shown here is derived from an EMBL/GenBank/DDBJ whole genome shotgun (WGS) entry which is preliminary data.</text>
</comment>
<dbReference type="SMART" id="SM00411">
    <property type="entry name" value="BHL"/>
    <property type="match status" value="1"/>
</dbReference>
<dbReference type="InterPro" id="IPR020816">
    <property type="entry name" value="Histone-like_DNA-bd_CS"/>
</dbReference>
<evidence type="ECO:0000313" key="5">
    <source>
        <dbReference type="Proteomes" id="UP000282574"/>
    </source>
</evidence>
<dbReference type="InterPro" id="IPR010992">
    <property type="entry name" value="IHF-like_DNA-bd_dom_sf"/>
</dbReference>
<accession>A0AB37UAA7</accession>
<comment type="similarity">
    <text evidence="3">Belongs to the bacterial histone-like protein family.</text>
</comment>
<dbReference type="AlphaFoldDB" id="A0AB37UAA7"/>
<proteinExistence type="inferred from homology"/>
<evidence type="ECO:0000256" key="1">
    <source>
        <dbReference type="ARBA" id="ARBA00023067"/>
    </source>
</evidence>
<dbReference type="Proteomes" id="UP000282574">
    <property type="component" value="Unassembled WGS sequence"/>
</dbReference>
<evidence type="ECO:0000256" key="2">
    <source>
        <dbReference type="ARBA" id="ARBA00023125"/>
    </source>
</evidence>